<dbReference type="EMBL" id="BMEO01000001">
    <property type="protein sequence ID" value="GGF85064.1"/>
    <property type="molecule type" value="Genomic_DNA"/>
</dbReference>
<dbReference type="Proteomes" id="UP000605253">
    <property type="component" value="Unassembled WGS sequence"/>
</dbReference>
<dbReference type="AlphaFoldDB" id="A0A917FIZ5"/>
<comment type="caution">
    <text evidence="2">The sequence shown here is derived from an EMBL/GenBank/DDBJ whole genome shotgun (WGS) entry which is preliminary data.</text>
</comment>
<feature type="domain" description="Bacterial repeat" evidence="1">
    <location>
        <begin position="851"/>
        <end position="905"/>
    </location>
</feature>
<sequence length="918" mass="99206">MALMVSLSAQGQALHWLAQPDADIGPVINHYSSSPKISTNGRYVSFSSYATNLIPDDTNNERDIFLKDLVTGEIKLVTSTQSGAQINFIGSAFSAPTSDGRFIVFASGSAALPNGSGLWNDEYLYLKDMVTGQVTNLSVYGAGDYFEATGGVHLTDDARYITFGTYDDIDPNFSASRAQVYRKDLLTDTYELISVSEDGLSAADDTSSLASVSPNGRYILMSSEAHNLTADVINNSRDNLFLRDMNTGTTQLVNVTPSGDSSAFDDFSPSGSVSNIGTVAFKTSQSDIVVNDTNGLSDLFYYDGTNIQRINLTPAGNEVSDASPVPVISGDGSRIVFSSYSSELVNNDNNETGDLFSYDTASGQLTVVTVNNSNETANASSTQPSLSLDGSRLAFVSTASDLSNEPVSILHPEVFAYRFAQQQFKKLTEPAFNPHTIIEAVYGGYLSSDQQTVLYHTKSYNLTADSVEPNTSHLYRLDRSDNSHHLVALKSSASDISANGRYVVVNSDYFQPGGLIDLGSNHIFLYDRLNDVFTQIDEGYSGRVNNDGVVVFYTSKDIAANDSNGEYDVYLYDPVSQVISLISEGLDGMAAGGEFPDIGGQGNNTWVVFESEADNLVPADTNNRPDIFMKKVPSGTITRVSQTPAGVEANERSDYPRISEDASTIVFSTQADNLTSDDYSQAGTGQILYYDRVNTLLHLASKNESGLPLYGQNYSMLPSVSESGRYISYVYEDETYVGVDFAGDDDFREDAVLFDIVTQTPKIISVTPQGDHTDDSVNNLVTVVEDEALNPPLIGVTFSAYGPNFSGVDNHPGHLDMYLYQQGGPDLDLHIQVVGAGTVSGTSGINCSSDCHYDFSLGTELTLVANASTGATFTGWQMDFGHCQDDTNPCQVTMDRAKTLTAYFVDPNDIIFIDGFDN</sequence>
<reference evidence="2" key="2">
    <citation type="submission" date="2020-09" db="EMBL/GenBank/DDBJ databases">
        <authorList>
            <person name="Sun Q."/>
            <person name="Zhou Y."/>
        </authorList>
    </citation>
    <scope>NUCLEOTIDE SEQUENCE</scope>
    <source>
        <strain evidence="2">CGMCC 1.12181</strain>
    </source>
</reference>
<dbReference type="InterPro" id="IPR011042">
    <property type="entry name" value="6-blade_b-propeller_TolB-like"/>
</dbReference>
<dbReference type="InterPro" id="IPR044060">
    <property type="entry name" value="Bacterial_rp_domain"/>
</dbReference>
<proteinExistence type="predicted"/>
<name>A0A917FIZ5_9GAMM</name>
<evidence type="ECO:0000313" key="3">
    <source>
        <dbReference type="Proteomes" id="UP000605253"/>
    </source>
</evidence>
<organism evidence="2 3">
    <name type="scientific">Marinicella pacifica</name>
    <dbReference type="NCBI Taxonomy" id="1171543"/>
    <lineage>
        <taxon>Bacteria</taxon>
        <taxon>Pseudomonadati</taxon>
        <taxon>Pseudomonadota</taxon>
        <taxon>Gammaproteobacteria</taxon>
        <taxon>Lysobacterales</taxon>
        <taxon>Marinicellaceae</taxon>
        <taxon>Marinicella</taxon>
    </lineage>
</organism>
<keyword evidence="3" id="KW-1185">Reference proteome</keyword>
<evidence type="ECO:0000259" key="1">
    <source>
        <dbReference type="Pfam" id="PF18998"/>
    </source>
</evidence>
<evidence type="ECO:0000313" key="2">
    <source>
        <dbReference type="EMBL" id="GGF85064.1"/>
    </source>
</evidence>
<dbReference type="Pfam" id="PF07676">
    <property type="entry name" value="PD40"/>
    <property type="match status" value="1"/>
</dbReference>
<gene>
    <name evidence="2" type="ORF">GCM10011365_02600</name>
</gene>
<dbReference type="SUPFAM" id="SSF82171">
    <property type="entry name" value="DPP6 N-terminal domain-like"/>
    <property type="match status" value="2"/>
</dbReference>
<dbReference type="Pfam" id="PF18998">
    <property type="entry name" value="Flg_new_2"/>
    <property type="match status" value="1"/>
</dbReference>
<dbReference type="InterPro" id="IPR011659">
    <property type="entry name" value="WD40"/>
</dbReference>
<reference evidence="2" key="1">
    <citation type="journal article" date="2014" name="Int. J. Syst. Evol. Microbiol.">
        <title>Complete genome sequence of Corynebacterium casei LMG S-19264T (=DSM 44701T), isolated from a smear-ripened cheese.</title>
        <authorList>
            <consortium name="US DOE Joint Genome Institute (JGI-PGF)"/>
            <person name="Walter F."/>
            <person name="Albersmeier A."/>
            <person name="Kalinowski J."/>
            <person name="Ruckert C."/>
        </authorList>
    </citation>
    <scope>NUCLEOTIDE SEQUENCE</scope>
    <source>
        <strain evidence="2">CGMCC 1.12181</strain>
    </source>
</reference>
<dbReference type="Gene3D" id="2.120.10.30">
    <property type="entry name" value="TolB, C-terminal domain"/>
    <property type="match status" value="1"/>
</dbReference>
<accession>A0A917FIZ5</accession>
<protein>
    <recommendedName>
        <fullName evidence="1">Bacterial repeat domain-containing protein</fullName>
    </recommendedName>
</protein>